<keyword evidence="3" id="KW-1185">Reference proteome</keyword>
<evidence type="ECO:0000313" key="2">
    <source>
        <dbReference type="EMBL" id="KAJ5586123.1"/>
    </source>
</evidence>
<dbReference type="InterPro" id="IPR024983">
    <property type="entry name" value="CHAT_dom"/>
</dbReference>
<dbReference type="EMBL" id="JAQJAC010000004">
    <property type="protein sequence ID" value="KAJ5586123.1"/>
    <property type="molecule type" value="Genomic_DNA"/>
</dbReference>
<protein>
    <recommendedName>
        <fullName evidence="1">CHAT domain-containing protein</fullName>
    </recommendedName>
</protein>
<name>A0AAD6DJH4_9EURO</name>
<accession>A0AAD6DJH4</accession>
<evidence type="ECO:0000259" key="1">
    <source>
        <dbReference type="Pfam" id="PF12770"/>
    </source>
</evidence>
<dbReference type="Pfam" id="PF12770">
    <property type="entry name" value="CHAT"/>
    <property type="match status" value="1"/>
</dbReference>
<evidence type="ECO:0000313" key="3">
    <source>
        <dbReference type="Proteomes" id="UP001216150"/>
    </source>
</evidence>
<gene>
    <name evidence="2" type="ORF">N7450_005910</name>
</gene>
<organism evidence="2 3">
    <name type="scientific">Penicillium hetheringtonii</name>
    <dbReference type="NCBI Taxonomy" id="911720"/>
    <lineage>
        <taxon>Eukaryota</taxon>
        <taxon>Fungi</taxon>
        <taxon>Dikarya</taxon>
        <taxon>Ascomycota</taxon>
        <taxon>Pezizomycotina</taxon>
        <taxon>Eurotiomycetes</taxon>
        <taxon>Eurotiomycetidae</taxon>
        <taxon>Eurotiales</taxon>
        <taxon>Aspergillaceae</taxon>
        <taxon>Penicillium</taxon>
    </lineage>
</organism>
<feature type="domain" description="CHAT" evidence="1">
    <location>
        <begin position="1007"/>
        <end position="1331"/>
    </location>
</feature>
<sequence>MEFDHFFTLCGRSLFAEEYRGDFDEAWDLLQKENPKEDADPIIRAEYLRCSSIYSILIGRFSDAYSNLAELHDLLDVLPPEWGQRYTNYSLLADFTRRFPPSLHFYHERGRPLSVAMLGDIVGLPEISQRIMANVHKYMAQGTFRDQALCQILGIVSGFPLLVRNVVARFHPLSPGDMMNEKIDDEDTIVKTLSSLSASLTRFRDLSESNGASGMASYLGQLIVELHLSCQSPASADIMKEIYQKCEGTNNYAGMAKLKMMEGDSLVSPGFANALSLNIIITDSFSSTADDMIWDPIEFELEFSYSSEARNCYDFAFELFRAGGSKRGQAAVLLQQACCLHNLVRHNRHTNARDLERIAESELKLKHSAGLFGRDEASLQIVKVHQIMLGITKGNFREAKSDAKSIGIWGHKARNEQLVHFTTTLLLRFAHQEWFKFSNMDTALLGWECAYEVAKPIEDIIPLFQSVVSRAWIHHEMFNLDACRLLLEEALGMIDEVIGYLDSKIRGTTADQLGQADRTTLLNNKSTLLWSFSRRVSSIYLRLEDLQGFHEFEKRSSSWIENDDSFHHFRENLQRNDRTWHFDRAISYPQNRLKGLWKKALADEAAKIAHGSTSISYRRLLEAGDVIRAENSFRQFVHQAENLERVYTRDLYRILACERIGDTQKAREILDSMTDNELFDGNIAEFQQGYSVRSSFPTVAENALTFCVFGYDFDRAHRVIDLIREIQPKFFEHQSESALDFAFRLSFYGAVIKIKQPELAFAKLLEARKIIDLQRLQTSDLDARIGSSMAGWTTEVYLNLARICFFWGESSTTVELACKFDHGHFENISWMEHALLFVEMSRARAVLESLQSQAKEAQKGSEAPEMAPLSAAVHKRRLLRSLISLKGLTHEQEKEVSELREEIRILEQDDKLSSATTFIETVNAVIQPELLYKSIDEDAVVIEATFGPRGFVAFAITREGIQQSSQGPTRNVDIRRPVMISMQILREMNGYNGEKEDGRKTELNDLSKSISDILLTPFANTIRAKSHIIFSVSDPLTAFPFSILPFNDKPLIMHAAVSQVPSLTVLYYLSQRKSESVVPRVSVLAKSPSGTDERLATTRGGREANLHMAGIEAVNIARIFATWPIEASNLSRKDFQNYVEGGSRIMHVGTHGDINNRSPLLSSISIGDGQEFRVVDMSATRSTVNLLVFAACLSGFGKATIGSEVLGFSHVVLSTGCQAYIGSLWEVSDFGSMFLMILFYRNLKKNLETSVVELMRRAQLDILAMDEHKANAMLDELVEPWETRELVEQGESKKAVDFVPDVEFVVFTLRMILSELDWTSPFYWAPFTLVGYGGFRFMDGVPVGN</sequence>
<proteinExistence type="predicted"/>
<comment type="caution">
    <text evidence="2">The sequence shown here is derived from an EMBL/GenBank/DDBJ whole genome shotgun (WGS) entry which is preliminary data.</text>
</comment>
<dbReference type="Proteomes" id="UP001216150">
    <property type="component" value="Unassembled WGS sequence"/>
</dbReference>
<reference evidence="2 3" key="1">
    <citation type="journal article" date="2023" name="IMA Fungus">
        <title>Comparative genomic study of the Penicillium genus elucidates a diverse pangenome and 15 lateral gene transfer events.</title>
        <authorList>
            <person name="Petersen C."/>
            <person name="Sorensen T."/>
            <person name="Nielsen M.R."/>
            <person name="Sondergaard T.E."/>
            <person name="Sorensen J.L."/>
            <person name="Fitzpatrick D.A."/>
            <person name="Frisvad J.C."/>
            <person name="Nielsen K.L."/>
        </authorList>
    </citation>
    <scope>NUCLEOTIDE SEQUENCE [LARGE SCALE GENOMIC DNA]</scope>
    <source>
        <strain evidence="2 3">IBT 29057</strain>
    </source>
</reference>